<sequence>MFQGQASIHAGSRYARQAIGCNPAWATNGRRRCNRSRAAGISCSVTPTTHLPRPPRSTP</sequence>
<organism evidence="2 3">
    <name type="scientific">Lysobacter dokdonensis DS-58</name>
    <dbReference type="NCBI Taxonomy" id="1300345"/>
    <lineage>
        <taxon>Bacteria</taxon>
        <taxon>Pseudomonadati</taxon>
        <taxon>Pseudomonadota</taxon>
        <taxon>Gammaproteobacteria</taxon>
        <taxon>Lysobacterales</taxon>
        <taxon>Lysobacteraceae</taxon>
        <taxon>Noviluteimonas</taxon>
    </lineage>
</organism>
<dbReference type="Proteomes" id="UP000030518">
    <property type="component" value="Unassembled WGS sequence"/>
</dbReference>
<name>A0A0A2WEI0_9GAMM</name>
<reference evidence="2 3" key="1">
    <citation type="submission" date="2014-09" db="EMBL/GenBank/DDBJ databases">
        <title>Genome sequences of Lysobacter dokdonensis DS-58.</title>
        <authorList>
            <person name="Kim J.F."/>
            <person name="Kwak M.-J."/>
        </authorList>
    </citation>
    <scope>NUCLEOTIDE SEQUENCE [LARGE SCALE GENOMIC DNA]</scope>
    <source>
        <strain evidence="2 3">DS-58</strain>
    </source>
</reference>
<protein>
    <submittedName>
        <fullName evidence="2">Uncharacterized protein</fullName>
    </submittedName>
</protein>
<evidence type="ECO:0000256" key="1">
    <source>
        <dbReference type="SAM" id="MobiDB-lite"/>
    </source>
</evidence>
<proteinExistence type="predicted"/>
<dbReference type="STRING" id="1300345.LF41_1492"/>
<dbReference type="EMBL" id="JRKJ01000021">
    <property type="protein sequence ID" value="KGQ18138.1"/>
    <property type="molecule type" value="Genomic_DNA"/>
</dbReference>
<feature type="region of interest" description="Disordered" evidence="1">
    <location>
        <begin position="37"/>
        <end position="59"/>
    </location>
</feature>
<dbReference type="AlphaFoldDB" id="A0A0A2WEI0"/>
<gene>
    <name evidence="2" type="ORF">LF41_1492</name>
</gene>
<evidence type="ECO:0000313" key="3">
    <source>
        <dbReference type="Proteomes" id="UP000030518"/>
    </source>
</evidence>
<dbReference type="PATRIC" id="fig|1300345.3.peg.2563"/>
<evidence type="ECO:0000313" key="2">
    <source>
        <dbReference type="EMBL" id="KGQ18138.1"/>
    </source>
</evidence>
<comment type="caution">
    <text evidence="2">The sequence shown here is derived from an EMBL/GenBank/DDBJ whole genome shotgun (WGS) entry which is preliminary data.</text>
</comment>
<accession>A0A0A2WEI0</accession>
<keyword evidence="3" id="KW-1185">Reference proteome</keyword>